<dbReference type="Pfam" id="PF13456">
    <property type="entry name" value="RVT_3"/>
    <property type="match status" value="1"/>
</dbReference>
<dbReference type="Gene3D" id="1.10.340.70">
    <property type="match status" value="1"/>
</dbReference>
<dbReference type="PANTHER" id="PTHR48475:SF2">
    <property type="entry name" value="RIBONUCLEASE H"/>
    <property type="match status" value="1"/>
</dbReference>
<feature type="region of interest" description="Disordered" evidence="1">
    <location>
        <begin position="146"/>
        <end position="169"/>
    </location>
</feature>
<gene>
    <name evidence="4" type="ORF">CAMPLR22A2D_LOCUS2235</name>
</gene>
<dbReference type="CDD" id="cd09279">
    <property type="entry name" value="RNase_HI_like"/>
    <property type="match status" value="1"/>
</dbReference>
<evidence type="ECO:0000313" key="5">
    <source>
        <dbReference type="Proteomes" id="UP000280104"/>
    </source>
</evidence>
<dbReference type="InterPro" id="IPR036397">
    <property type="entry name" value="RNaseH_sf"/>
</dbReference>
<feature type="domain" description="Integrase zinc-binding" evidence="3">
    <location>
        <begin position="240"/>
        <end position="295"/>
    </location>
</feature>
<dbReference type="AlphaFoldDB" id="A0A7H4LG87"/>
<dbReference type="InterPro" id="IPR012337">
    <property type="entry name" value="RNaseH-like_sf"/>
</dbReference>
<dbReference type="SUPFAM" id="SSF53098">
    <property type="entry name" value="Ribonuclease H-like"/>
    <property type="match status" value="2"/>
</dbReference>
<organism evidence="4 5">
    <name type="scientific">Triticum aestivum</name>
    <name type="common">Wheat</name>
    <dbReference type="NCBI Taxonomy" id="4565"/>
    <lineage>
        <taxon>Eukaryota</taxon>
        <taxon>Viridiplantae</taxon>
        <taxon>Streptophyta</taxon>
        <taxon>Embryophyta</taxon>
        <taxon>Tracheophyta</taxon>
        <taxon>Spermatophyta</taxon>
        <taxon>Magnoliopsida</taxon>
        <taxon>Liliopsida</taxon>
        <taxon>Poales</taxon>
        <taxon>Poaceae</taxon>
        <taxon>BOP clade</taxon>
        <taxon>Pooideae</taxon>
        <taxon>Triticodae</taxon>
        <taxon>Triticeae</taxon>
        <taxon>Triticinae</taxon>
        <taxon>Triticum</taxon>
    </lineage>
</organism>
<sequence>MHFDGSKMLAGLGAGVILTSPTGDTVQYVLQILYTDSNNAAEYEALLHGLQMAVSMGIQRLEVCGDSNLAISQLNGDFDAKDPKMAAYCNAVLKMSAQFEGLEFHHVVRENNQAADILAHIGAKRDPVPPNIFLERLLKPSVVWEQETGNNSPDPATTPDPAHSDVIGGSATEITPSAHVIMAIIAPWTEPFLAYLTRQELPEDPNEARCIVRRSKAYKVHEGELYKKSATGVLQRCISEEEGRQLLAEIHAGFGGHHAAARALVSKAFRTGFYWPTARADAQDLVQRCVGCQLFANQSHMPPTALQTIPITWPFAVWGNMGIKLDYASVYHPQANAQVKRANGLIMSGIKPRLVRSLKELDTHWVEELVSVLWGLRTTPNRTTGYTPFFMVYGAEAVLTCNIIHDSPRVRMYEEKEAELDRQDSLDALEEERDVAKARSAFYQQRARRYQSREVRAKTYNVGELVLRLPEKKKNKLEPKWEGPFVIDQVLTGGSYHLRDASDNRLEPNSWNAARLR</sequence>
<dbReference type="GO" id="GO:0003676">
    <property type="term" value="F:nucleic acid binding"/>
    <property type="evidence" value="ECO:0007669"/>
    <property type="project" value="InterPro"/>
</dbReference>
<dbReference type="PANTHER" id="PTHR48475">
    <property type="entry name" value="RIBONUCLEASE H"/>
    <property type="match status" value="1"/>
</dbReference>
<reference evidence="4 5" key="1">
    <citation type="submission" date="2018-05" db="EMBL/GenBank/DDBJ databases">
        <authorList>
            <person name="Thind KAUR A."/>
        </authorList>
    </citation>
    <scope>NUCLEOTIDE SEQUENCE [LARGE SCALE GENOMIC DNA]</scope>
</reference>
<name>A0A7H4LG87_WHEAT</name>
<proteinExistence type="predicted"/>
<dbReference type="Proteomes" id="UP000280104">
    <property type="component" value="Chromosome II"/>
</dbReference>
<evidence type="ECO:0000313" key="4">
    <source>
        <dbReference type="EMBL" id="SPT17625.1"/>
    </source>
</evidence>
<dbReference type="EMBL" id="LS480641">
    <property type="protein sequence ID" value="SPT17625.1"/>
    <property type="molecule type" value="Genomic_DNA"/>
</dbReference>
<feature type="domain" description="RNase H type-1" evidence="2">
    <location>
        <begin position="11"/>
        <end position="120"/>
    </location>
</feature>
<protein>
    <submittedName>
        <fullName evidence="4">Uncharacterized protein</fullName>
    </submittedName>
</protein>
<evidence type="ECO:0000259" key="2">
    <source>
        <dbReference type="Pfam" id="PF13456"/>
    </source>
</evidence>
<dbReference type="InterPro" id="IPR002156">
    <property type="entry name" value="RNaseH_domain"/>
</dbReference>
<evidence type="ECO:0000256" key="1">
    <source>
        <dbReference type="SAM" id="MobiDB-lite"/>
    </source>
</evidence>
<accession>A0A7H4LG87</accession>
<evidence type="ECO:0000259" key="3">
    <source>
        <dbReference type="Pfam" id="PF17921"/>
    </source>
</evidence>
<dbReference type="Gene3D" id="3.30.420.10">
    <property type="entry name" value="Ribonuclease H-like superfamily/Ribonuclease H"/>
    <property type="match status" value="2"/>
</dbReference>
<dbReference type="GO" id="GO:0004523">
    <property type="term" value="F:RNA-DNA hybrid ribonuclease activity"/>
    <property type="evidence" value="ECO:0007669"/>
    <property type="project" value="InterPro"/>
</dbReference>
<dbReference type="Pfam" id="PF17921">
    <property type="entry name" value="Integrase_H2C2"/>
    <property type="match status" value="1"/>
</dbReference>
<dbReference type="InterPro" id="IPR041588">
    <property type="entry name" value="Integrase_H2C2"/>
</dbReference>